<dbReference type="AlphaFoldDB" id="A0A9P6SZ93"/>
<gene>
    <name evidence="1" type="ORF">BGZ80_011110</name>
</gene>
<protein>
    <recommendedName>
        <fullName evidence="3">F-box domain protein</fullName>
    </recommendedName>
</protein>
<sequence length="502" mass="56897">MDLTSLQSATSIALKIPEILELIASFIGENKHLAIHPNSTIGSISAGIRNATHVQYLDLWTDIAEGQYPLPFNKLRTLHITHRYPKDPNFVISQVADLIMRNGDTLQDVMLCRLYEPSTNAMWEAISSCKRINKVRFHHCTVDEQIWNAISKVRRLIFTHSYIVFSSVKAPLTAASPPKLLNLQYLEMFRTVGTQGGGFIGIIQHAPNLSTLRFDPDLNAQTVPYAHQFATALKGCRNLKHLILDNTVLSGEGNTMILDSLTDSKTLHWSVDGFPEQAIRSLMSRHSKTITDLYLTGTTGLTSRMAQTIMTGCPMLESLTLNMISGTDLVRIVEADQENQDGFEDTDQVIVGEDWVCLGLKELKIEFDLSSKEMNIDRDTPEGEAMFQRQQQLEQYHAFRQIGRLIHLWRLDISGNGFRAGNERTLDLRLRSNGGGLEGMMALRDLRRFHFENTKQELSEGEIDWMISRFPRLGSLMGTYHSDEPKNTDLHTYFWKQAQEGR</sequence>
<dbReference type="Gene3D" id="3.80.10.10">
    <property type="entry name" value="Ribonuclease Inhibitor"/>
    <property type="match status" value="1"/>
</dbReference>
<organism evidence="1 2">
    <name type="scientific">Entomortierella chlamydospora</name>
    <dbReference type="NCBI Taxonomy" id="101097"/>
    <lineage>
        <taxon>Eukaryota</taxon>
        <taxon>Fungi</taxon>
        <taxon>Fungi incertae sedis</taxon>
        <taxon>Mucoromycota</taxon>
        <taxon>Mortierellomycotina</taxon>
        <taxon>Mortierellomycetes</taxon>
        <taxon>Mortierellales</taxon>
        <taxon>Mortierellaceae</taxon>
        <taxon>Entomortierella</taxon>
    </lineage>
</organism>
<keyword evidence="2" id="KW-1185">Reference proteome</keyword>
<evidence type="ECO:0000313" key="1">
    <source>
        <dbReference type="EMBL" id="KAG0013396.1"/>
    </source>
</evidence>
<dbReference type="EMBL" id="JAAAID010000852">
    <property type="protein sequence ID" value="KAG0013396.1"/>
    <property type="molecule type" value="Genomic_DNA"/>
</dbReference>
<accession>A0A9P6SZ93</accession>
<evidence type="ECO:0000313" key="2">
    <source>
        <dbReference type="Proteomes" id="UP000703661"/>
    </source>
</evidence>
<evidence type="ECO:0008006" key="3">
    <source>
        <dbReference type="Google" id="ProtNLM"/>
    </source>
</evidence>
<proteinExistence type="predicted"/>
<dbReference type="InterPro" id="IPR032675">
    <property type="entry name" value="LRR_dom_sf"/>
</dbReference>
<dbReference type="SUPFAM" id="SSF52047">
    <property type="entry name" value="RNI-like"/>
    <property type="match status" value="1"/>
</dbReference>
<comment type="caution">
    <text evidence="1">The sequence shown here is derived from an EMBL/GenBank/DDBJ whole genome shotgun (WGS) entry which is preliminary data.</text>
</comment>
<dbReference type="Proteomes" id="UP000703661">
    <property type="component" value="Unassembled WGS sequence"/>
</dbReference>
<name>A0A9P6SZ93_9FUNG</name>
<reference evidence="1" key="1">
    <citation type="journal article" date="2020" name="Fungal Divers.">
        <title>Resolving the Mortierellaceae phylogeny through synthesis of multi-gene phylogenetics and phylogenomics.</title>
        <authorList>
            <person name="Vandepol N."/>
            <person name="Liber J."/>
            <person name="Desiro A."/>
            <person name="Na H."/>
            <person name="Kennedy M."/>
            <person name="Barry K."/>
            <person name="Grigoriev I.V."/>
            <person name="Miller A.N."/>
            <person name="O'Donnell K."/>
            <person name="Stajich J.E."/>
            <person name="Bonito G."/>
        </authorList>
    </citation>
    <scope>NUCLEOTIDE SEQUENCE</scope>
    <source>
        <strain evidence="1">NRRL 2769</strain>
    </source>
</reference>